<name>A0A0K2GGG5_NITMO</name>
<dbReference type="AlphaFoldDB" id="A0A0K2GGG5"/>
<dbReference type="STRING" id="42253.NITMOv2_3661"/>
<evidence type="ECO:0000313" key="3">
    <source>
        <dbReference type="Proteomes" id="UP000069205"/>
    </source>
</evidence>
<sequence length="70" mass="7495">MAGLSHKRGKRANGIPALAPRPKASESRLGAQCRSVGRRGEPGVDRAGRLEYLSHSLQGRDVRASVPDHP</sequence>
<accession>A0A0K2GGG5</accession>
<evidence type="ECO:0000313" key="2">
    <source>
        <dbReference type="EMBL" id="ALA60053.1"/>
    </source>
</evidence>
<gene>
    <name evidence="2" type="ORF">NITMOv2_3661</name>
</gene>
<feature type="compositionally biased region" description="Basic and acidic residues" evidence="1">
    <location>
        <begin position="38"/>
        <end position="47"/>
    </location>
</feature>
<feature type="region of interest" description="Disordered" evidence="1">
    <location>
        <begin position="1"/>
        <end position="47"/>
    </location>
</feature>
<dbReference type="EMBL" id="CP011801">
    <property type="protein sequence ID" value="ALA60053.1"/>
    <property type="molecule type" value="Genomic_DNA"/>
</dbReference>
<dbReference type="KEGG" id="nmv:NITMOv2_3661"/>
<dbReference type="Proteomes" id="UP000069205">
    <property type="component" value="Chromosome"/>
</dbReference>
<organism evidence="2 3">
    <name type="scientific">Nitrospira moscoviensis</name>
    <dbReference type="NCBI Taxonomy" id="42253"/>
    <lineage>
        <taxon>Bacteria</taxon>
        <taxon>Pseudomonadati</taxon>
        <taxon>Nitrospirota</taxon>
        <taxon>Nitrospiria</taxon>
        <taxon>Nitrospirales</taxon>
        <taxon>Nitrospiraceae</taxon>
        <taxon>Nitrospira</taxon>
    </lineage>
</organism>
<reference evidence="2 3" key="1">
    <citation type="journal article" date="2015" name="Proc. Natl. Acad. Sci. U.S.A.">
        <title>Expanded metabolic versatility of ubiquitous nitrite-oxidizing bacteria from the genus Nitrospira.</title>
        <authorList>
            <person name="Koch H."/>
            <person name="Lucker S."/>
            <person name="Albertsen M."/>
            <person name="Kitzinger K."/>
            <person name="Herbold C."/>
            <person name="Spieck E."/>
            <person name="Nielsen P.H."/>
            <person name="Wagner M."/>
            <person name="Daims H."/>
        </authorList>
    </citation>
    <scope>NUCLEOTIDE SEQUENCE [LARGE SCALE GENOMIC DNA]</scope>
    <source>
        <strain evidence="2 3">NSP M-1</strain>
    </source>
</reference>
<protein>
    <submittedName>
        <fullName evidence="2">Uncharacterized protein</fullName>
    </submittedName>
</protein>
<dbReference type="PATRIC" id="fig|42253.5.peg.3613"/>
<keyword evidence="3" id="KW-1185">Reference proteome</keyword>
<proteinExistence type="predicted"/>
<feature type="compositionally biased region" description="Basic residues" evidence="1">
    <location>
        <begin position="1"/>
        <end position="11"/>
    </location>
</feature>
<evidence type="ECO:0000256" key="1">
    <source>
        <dbReference type="SAM" id="MobiDB-lite"/>
    </source>
</evidence>